<dbReference type="PANTHER" id="PTHR10223:SF0">
    <property type="entry name" value="26S PROTEASOME NON-ATPASE REGULATORY SUBUNIT 4"/>
    <property type="match status" value="1"/>
</dbReference>
<dbReference type="PROSITE" id="PS50330">
    <property type="entry name" value="UIM"/>
    <property type="match status" value="1"/>
</dbReference>
<dbReference type="EMBL" id="JARKHS020023143">
    <property type="protein sequence ID" value="KAK8769069.1"/>
    <property type="molecule type" value="Genomic_DNA"/>
</dbReference>
<reference evidence="2 3" key="1">
    <citation type="journal article" date="2023" name="Arcadia Sci">
        <title>De novo assembly of a long-read Amblyomma americanum tick genome.</title>
        <authorList>
            <person name="Chou S."/>
            <person name="Poskanzer K.E."/>
            <person name="Rollins M."/>
            <person name="Thuy-Boun P.S."/>
        </authorList>
    </citation>
    <scope>NUCLEOTIDE SEQUENCE [LARGE SCALE GENOMIC DNA]</scope>
    <source>
        <strain evidence="2">F_SG_1</strain>
        <tissue evidence="2">Salivary glands</tissue>
    </source>
</reference>
<proteinExistence type="predicted"/>
<comment type="caution">
    <text evidence="2">The sequence shown here is derived from an EMBL/GenBank/DDBJ whole genome shotgun (WGS) entry which is preliminary data.</text>
</comment>
<protein>
    <submittedName>
        <fullName evidence="2">Uncharacterized protein</fullName>
    </submittedName>
</protein>
<evidence type="ECO:0000313" key="2">
    <source>
        <dbReference type="EMBL" id="KAK8769069.1"/>
    </source>
</evidence>
<dbReference type="GO" id="GO:0005829">
    <property type="term" value="C:cytosol"/>
    <property type="evidence" value="ECO:0007669"/>
    <property type="project" value="TreeGrafter"/>
</dbReference>
<dbReference type="GO" id="GO:0005634">
    <property type="term" value="C:nucleus"/>
    <property type="evidence" value="ECO:0007669"/>
    <property type="project" value="TreeGrafter"/>
</dbReference>
<dbReference type="Proteomes" id="UP001321473">
    <property type="component" value="Unassembled WGS sequence"/>
</dbReference>
<dbReference type="GO" id="GO:0031593">
    <property type="term" value="F:polyubiquitin modification-dependent protein binding"/>
    <property type="evidence" value="ECO:0007669"/>
    <property type="project" value="TreeGrafter"/>
</dbReference>
<dbReference type="PANTHER" id="PTHR10223">
    <property type="entry name" value="26S PROTEASOME NON-ATPASE REGULATORY SUBUNIT 4"/>
    <property type="match status" value="1"/>
</dbReference>
<gene>
    <name evidence="2" type="ORF">V5799_014466</name>
</gene>
<evidence type="ECO:0000313" key="3">
    <source>
        <dbReference type="Proteomes" id="UP001321473"/>
    </source>
</evidence>
<dbReference type="InterPro" id="IPR003903">
    <property type="entry name" value="UIM_dom"/>
</dbReference>
<dbReference type="Gene3D" id="3.40.50.410">
    <property type="entry name" value="von Willebrand factor, type A domain"/>
    <property type="match status" value="1"/>
</dbReference>
<evidence type="ECO:0000256" key="1">
    <source>
        <dbReference type="SAM" id="MobiDB-lite"/>
    </source>
</evidence>
<dbReference type="GO" id="GO:0008540">
    <property type="term" value="C:proteasome regulatory particle, base subcomplex"/>
    <property type="evidence" value="ECO:0007669"/>
    <property type="project" value="TreeGrafter"/>
</dbReference>
<feature type="compositionally biased region" description="Basic and acidic residues" evidence="1">
    <location>
        <begin position="217"/>
        <end position="227"/>
    </location>
</feature>
<name>A0AAQ4E2Y4_AMBAM</name>
<keyword evidence="3" id="KW-1185">Reference proteome</keyword>
<dbReference type="AlphaFoldDB" id="A0AAQ4E2Y4"/>
<dbReference type="GO" id="GO:0043161">
    <property type="term" value="P:proteasome-mediated ubiquitin-dependent protein catabolic process"/>
    <property type="evidence" value="ECO:0007669"/>
    <property type="project" value="TreeGrafter"/>
</dbReference>
<dbReference type="Gene3D" id="1.10.287.3990">
    <property type="match status" value="1"/>
</dbReference>
<organism evidence="2 3">
    <name type="scientific">Amblyomma americanum</name>
    <name type="common">Lone star tick</name>
    <dbReference type="NCBI Taxonomy" id="6943"/>
    <lineage>
        <taxon>Eukaryota</taxon>
        <taxon>Metazoa</taxon>
        <taxon>Ecdysozoa</taxon>
        <taxon>Arthropoda</taxon>
        <taxon>Chelicerata</taxon>
        <taxon>Arachnida</taxon>
        <taxon>Acari</taxon>
        <taxon>Parasitiformes</taxon>
        <taxon>Ixodida</taxon>
        <taxon>Ixodoidea</taxon>
        <taxon>Ixodidae</taxon>
        <taxon>Amblyomminae</taxon>
        <taxon>Amblyomma</taxon>
    </lineage>
</organism>
<dbReference type="InterPro" id="IPR027040">
    <property type="entry name" value="PSMD4"/>
</dbReference>
<accession>A0AAQ4E2Y4</accession>
<sequence>MRIVAFVGSPVTSDKKELLSLAIKLKRENVKVDIVSFGENDLNIPTLTPFLSILNGGGYAGSHMVSVEAGNVLWRVLMNSPIVRAQDDTPFTYRINSLDFDLEDDDPELALVLRVSMEEHRQIEARRAMANAANGAALAPSSDGAGAMPAEEELLEHMSSGTGQGGAFTGMQHYEATTEDDDLAVAVEMLLSLGSAEVPAQYLPDAVAAEEEPVETNESKEPPKKAEPTAAAAKYDSAFQDPAFFSSLPESLPDPGSESDAACNAVGDTILEDQNKGADTGEDENTPDKDKLTKRE</sequence>
<dbReference type="InterPro" id="IPR036465">
    <property type="entry name" value="vWFA_dom_sf"/>
</dbReference>
<feature type="region of interest" description="Disordered" evidence="1">
    <location>
        <begin position="209"/>
        <end position="296"/>
    </location>
</feature>
<feature type="compositionally biased region" description="Basic and acidic residues" evidence="1">
    <location>
        <begin position="286"/>
        <end position="296"/>
    </location>
</feature>